<evidence type="ECO:0000313" key="3">
    <source>
        <dbReference type="Proteomes" id="UP001250656"/>
    </source>
</evidence>
<evidence type="ECO:0000313" key="2">
    <source>
        <dbReference type="EMBL" id="MDT7830123.1"/>
    </source>
</evidence>
<evidence type="ECO:0000256" key="1">
    <source>
        <dbReference type="SAM" id="MobiDB-lite"/>
    </source>
</evidence>
<name>A0ABU3LA60_9FLAO</name>
<feature type="region of interest" description="Disordered" evidence="1">
    <location>
        <begin position="222"/>
        <end position="255"/>
    </location>
</feature>
<dbReference type="Proteomes" id="UP001250656">
    <property type="component" value="Unassembled WGS sequence"/>
</dbReference>
<sequence length="255" mass="30200">MKGFDYYSNWIINGDKTKHFYIDPFTDKPIKDLYDYEWPENDYEKWFEMFQILYDKASYVHIDISFYLFKINDKWYSLREPFEETPKDFNKRYPAKENQDVRIGKLRDICPDFTVNEYNRDTSFMNVVDYEETDSEDGGWFNPISYSAGYYFIELYMPMGDTIKIKRHGSMGANLEVYKIPVTHGGRNDVVFLVQKPGKLNPEKEFGGMYVIRPRSLEQDEYGTHKSGADSFISQHNSRDGNIDTEAKFIGRTED</sequence>
<reference evidence="2 3" key="1">
    <citation type="submission" date="2023-09" db="EMBL/GenBank/DDBJ databases">
        <title>Novel taxa isolated from Blanes Bay.</title>
        <authorList>
            <person name="Rey-Velasco X."/>
            <person name="Lucena T."/>
        </authorList>
    </citation>
    <scope>NUCLEOTIDE SEQUENCE [LARGE SCALE GENOMIC DNA]</scope>
    <source>
        <strain evidence="2 3">S334</strain>
    </source>
</reference>
<organism evidence="2 3">
    <name type="scientific">Pricia mediterranea</name>
    <dbReference type="NCBI Taxonomy" id="3076079"/>
    <lineage>
        <taxon>Bacteria</taxon>
        <taxon>Pseudomonadati</taxon>
        <taxon>Bacteroidota</taxon>
        <taxon>Flavobacteriia</taxon>
        <taxon>Flavobacteriales</taxon>
        <taxon>Flavobacteriaceae</taxon>
        <taxon>Pricia</taxon>
    </lineage>
</organism>
<dbReference type="EMBL" id="JAVTTP010000001">
    <property type="protein sequence ID" value="MDT7830123.1"/>
    <property type="molecule type" value="Genomic_DNA"/>
</dbReference>
<keyword evidence="3" id="KW-1185">Reference proteome</keyword>
<proteinExistence type="predicted"/>
<accession>A0ABU3LA60</accession>
<gene>
    <name evidence="2" type="ORF">RQM65_15755</name>
</gene>
<protein>
    <submittedName>
        <fullName evidence="2">Uncharacterized protein</fullName>
    </submittedName>
</protein>
<dbReference type="RefSeq" id="WP_314016378.1">
    <property type="nucleotide sequence ID" value="NZ_JAVTTP010000001.1"/>
</dbReference>
<feature type="compositionally biased region" description="Basic and acidic residues" evidence="1">
    <location>
        <begin position="237"/>
        <end position="255"/>
    </location>
</feature>
<comment type="caution">
    <text evidence="2">The sequence shown here is derived from an EMBL/GenBank/DDBJ whole genome shotgun (WGS) entry which is preliminary data.</text>
</comment>